<evidence type="ECO:0000256" key="1">
    <source>
        <dbReference type="SAM" id="SignalP"/>
    </source>
</evidence>
<keyword evidence="3" id="KW-0813">Transport</keyword>
<dbReference type="PANTHER" id="PTHR43649:SF17">
    <property type="entry name" value="ABC TRANSPORTER SOLUTE BINDING PROTEIN-SUGAR TRANSPORT"/>
    <property type="match status" value="1"/>
</dbReference>
<evidence type="ECO:0000313" key="4">
    <source>
        <dbReference type="Proteomes" id="UP000014155"/>
    </source>
</evidence>
<feature type="chain" id="PRO_5038703768" evidence="1">
    <location>
        <begin position="23"/>
        <end position="522"/>
    </location>
</feature>
<name>S0FY86_RUMCE</name>
<keyword evidence="1" id="KW-0732">Signal</keyword>
<organism evidence="3 4">
    <name type="scientific">Ruminiclostridium cellobioparum subsp. termitidis CT1112</name>
    <dbReference type="NCBI Taxonomy" id="1195236"/>
    <lineage>
        <taxon>Bacteria</taxon>
        <taxon>Bacillati</taxon>
        <taxon>Bacillota</taxon>
        <taxon>Clostridia</taxon>
        <taxon>Eubacteriales</taxon>
        <taxon>Oscillospiraceae</taxon>
        <taxon>Ruminiclostridium</taxon>
    </lineage>
</organism>
<dbReference type="Gene3D" id="3.40.190.10">
    <property type="entry name" value="Periplasmic binding protein-like II"/>
    <property type="match status" value="2"/>
</dbReference>
<reference evidence="3 4" key="1">
    <citation type="journal article" date="2013" name="Genome Announc.">
        <title>Draft Genome Sequence of the Cellulolytic, Mesophilic, Anaerobic Bacterium Clostridium termitidis Strain CT1112 (DSM 5398).</title>
        <authorList>
            <person name="Lal S."/>
            <person name="Ramachandran U."/>
            <person name="Zhang X."/>
            <person name="Munir R."/>
            <person name="Sparling R."/>
            <person name="Levin D.B."/>
        </authorList>
    </citation>
    <scope>NUCLEOTIDE SEQUENCE [LARGE SCALE GENOMIC DNA]</scope>
    <source>
        <strain evidence="3 4">CT1112</strain>
    </source>
</reference>
<accession>S0FY86</accession>
<dbReference type="EMBL" id="AORV01000017">
    <property type="protein sequence ID" value="EMS73543.1"/>
    <property type="molecule type" value="Genomic_DNA"/>
</dbReference>
<dbReference type="InterPro" id="IPR050490">
    <property type="entry name" value="Bact_solute-bd_prot1"/>
</dbReference>
<keyword evidence="4" id="KW-1185">Reference proteome</keyword>
<dbReference type="Pfam" id="PF12010">
    <property type="entry name" value="DUF3502"/>
    <property type="match status" value="1"/>
</dbReference>
<dbReference type="AlphaFoldDB" id="S0FY86"/>
<sequence>MYKAKKVISLALGLALSVSLFAGCGDSGRSASNTASGSAASATETASGSAADTSKPVLEPVTLSWYIVGTPEKDTALVEDAVADYLKDSLNCRVKINYLDWGAYEQKMNVMIATGDEFDLCFTANWQVNFIQNAGKGAWADITGLIDQYAPKVKEKYAKYLDACKVNGKLYGIPYNMSGFGAQGAVYLRQDLVDKYKLDVNSLKKYEDLEPFFDQILANEKGITPLCMAGGNGTVGLFNYWFDQPDVSVPSLGVKFDDQSCTVVNTDDQPESIHDRELLRQWNQKGYIRKDAVSIKDDDPEMMTKKYAAEIGGYVPGWLEDYEKKFKFDMVAVPLGSKPLLNTTNITQSCVAVSSTSKNPERAVMLLEQCNTDPKLLNLLGFGIEGKHYVVVDDKDPIIKIIKNPDGVTDETNGYRTNMEWMFGDPWMLYSNLPERPALVEAQKKATDNCVVSPINGFTFDNSPVKTQIAQLTAIFNEYKSIWNTGNMDLAKFPAYQERLKKAGLEDVQKEMQKQISEWKAK</sequence>
<dbReference type="Pfam" id="PF13416">
    <property type="entry name" value="SBP_bac_8"/>
    <property type="match status" value="1"/>
</dbReference>
<evidence type="ECO:0000259" key="2">
    <source>
        <dbReference type="Pfam" id="PF12010"/>
    </source>
</evidence>
<dbReference type="RefSeq" id="WP_004623683.1">
    <property type="nucleotide sequence ID" value="NZ_AORV01000017.1"/>
</dbReference>
<evidence type="ECO:0000313" key="3">
    <source>
        <dbReference type="EMBL" id="EMS73543.1"/>
    </source>
</evidence>
<dbReference type="eggNOG" id="COG1653">
    <property type="taxonomic scope" value="Bacteria"/>
</dbReference>
<proteinExistence type="predicted"/>
<dbReference type="PATRIC" id="fig|1195236.3.peg.663"/>
<dbReference type="PANTHER" id="PTHR43649">
    <property type="entry name" value="ARABINOSE-BINDING PROTEIN-RELATED"/>
    <property type="match status" value="1"/>
</dbReference>
<dbReference type="SUPFAM" id="SSF53850">
    <property type="entry name" value="Periplasmic binding protein-like II"/>
    <property type="match status" value="1"/>
</dbReference>
<dbReference type="InterPro" id="IPR022627">
    <property type="entry name" value="DUF3502"/>
</dbReference>
<feature type="domain" description="DUF3502" evidence="2">
    <location>
        <begin position="454"/>
        <end position="521"/>
    </location>
</feature>
<dbReference type="InterPro" id="IPR006059">
    <property type="entry name" value="SBP"/>
</dbReference>
<gene>
    <name evidence="3" type="ORF">CTER_0355</name>
</gene>
<comment type="caution">
    <text evidence="3">The sequence shown here is derived from an EMBL/GenBank/DDBJ whole genome shotgun (WGS) entry which is preliminary data.</text>
</comment>
<dbReference type="PROSITE" id="PS51257">
    <property type="entry name" value="PROKAR_LIPOPROTEIN"/>
    <property type="match status" value="1"/>
</dbReference>
<dbReference type="STRING" id="1195236.CTER_0355"/>
<keyword evidence="3" id="KW-0762">Sugar transport</keyword>
<protein>
    <submittedName>
        <fullName evidence="3">ABC-type sugar transport system, periplasmic component</fullName>
    </submittedName>
</protein>
<feature type="signal peptide" evidence="1">
    <location>
        <begin position="1"/>
        <end position="22"/>
    </location>
</feature>
<dbReference type="Proteomes" id="UP000014155">
    <property type="component" value="Unassembled WGS sequence"/>
</dbReference>